<protein>
    <submittedName>
        <fullName evidence="1">Rha family transcriptional regulator</fullName>
    </submittedName>
</protein>
<dbReference type="InterPro" id="IPR014054">
    <property type="entry name" value="Phage_regulatory_Rha"/>
</dbReference>
<evidence type="ECO:0000313" key="2">
    <source>
        <dbReference type="Proteomes" id="UP000545074"/>
    </source>
</evidence>
<evidence type="ECO:0000313" key="1">
    <source>
        <dbReference type="EMBL" id="MBA6100130.1"/>
    </source>
</evidence>
<sequence>MSSKEIAKLTGKRHDHVMVDIRKMLAELGPDVPDFSGAYKTDRGNTYACYNLPRRETDILLTGYSVTLRAKVIDRWRELEGQVAKPALCIHVSCTAWASVMKGLAGTQMRSQPHSQLTTRLT</sequence>
<gene>
    <name evidence="1" type="ORF">H4C80_23860</name>
</gene>
<proteinExistence type="predicted"/>
<dbReference type="AlphaFoldDB" id="A0A7W2KKJ4"/>
<dbReference type="EMBL" id="JACGCX010000024">
    <property type="protein sequence ID" value="MBA6100130.1"/>
    <property type="molecule type" value="Genomic_DNA"/>
</dbReference>
<name>A0A7W2KKJ4_9PSED</name>
<reference evidence="1 2" key="1">
    <citation type="submission" date="2020-07" db="EMBL/GenBank/DDBJ databases">
        <title>Diversity of carbapenemase encoding genes among Pseudomonas putida group clinical isolates in a tertiary Brazilian hospital.</title>
        <authorList>
            <person name="Alberto-Lei F."/>
            <person name="Nodari C.S."/>
            <person name="Streling A.P."/>
            <person name="Paulino J.T."/>
            <person name="Bessa-Neto F.O."/>
            <person name="Cayo R."/>
            <person name="Gales A.C."/>
        </authorList>
    </citation>
    <scope>NUCLEOTIDE SEQUENCE [LARGE SCALE GENOMIC DNA]</scope>
    <source>
        <strain evidence="1 2">12815</strain>
    </source>
</reference>
<organism evidence="1 2">
    <name type="scientific">Pseudomonas juntendi</name>
    <dbReference type="NCBI Taxonomy" id="2666183"/>
    <lineage>
        <taxon>Bacteria</taxon>
        <taxon>Pseudomonadati</taxon>
        <taxon>Pseudomonadota</taxon>
        <taxon>Gammaproteobacteria</taxon>
        <taxon>Pseudomonadales</taxon>
        <taxon>Pseudomonadaceae</taxon>
        <taxon>Pseudomonas</taxon>
    </lineage>
</organism>
<dbReference type="Proteomes" id="UP000545074">
    <property type="component" value="Unassembled WGS sequence"/>
</dbReference>
<dbReference type="Pfam" id="PF09669">
    <property type="entry name" value="Phage_pRha"/>
    <property type="match status" value="1"/>
</dbReference>
<accession>A0A7W2KKJ4</accession>
<comment type="caution">
    <text evidence="1">The sequence shown here is derived from an EMBL/GenBank/DDBJ whole genome shotgun (WGS) entry which is preliminary data.</text>
</comment>